<sequence length="292" mass="34656">MDMEKNFKIFVYPYTDKAFADDKRRKLSGKYGSEGYFFESLQQSHFLTTDPDKAPLFFVPISCHKLRREGRSYEDIAIAFQDYVKSLIAKNPYWNRTRSRSFLRNLYNVQYVPRKDVPLPQIIQPFALPAGGNNLKNRTLLAFWAGRCSSDIRDKMIQAWQNDTELDIQNEQIDIQNIRGHIAYQEKLQVSFLRLSAVILSDYSVLPFNDILDWRNFSVILKEKDVHRLKKILKRIPDQEYRILQDNTVKVQQHFQWNSPPVKLDAFHPVLYELWLCRHVVKYERVDTGMNR</sequence>
<dbReference type="Pfam" id="PF03016">
    <property type="entry name" value="Exostosin_GT47"/>
    <property type="match status" value="2"/>
</dbReference>
<feature type="domain" description="Exostosin GT47" evidence="6">
    <location>
        <begin position="198"/>
        <end position="235"/>
    </location>
</feature>
<dbReference type="Proteomes" id="UP001314170">
    <property type="component" value="Unassembled WGS sequence"/>
</dbReference>
<dbReference type="PANTHER" id="PTHR11062:SF378">
    <property type="entry name" value="EXOSTOSIN GT47 DOMAIN-CONTAINING PROTEIN"/>
    <property type="match status" value="1"/>
</dbReference>
<keyword evidence="4" id="KW-0812">Transmembrane</keyword>
<evidence type="ECO:0000256" key="3">
    <source>
        <dbReference type="ARBA" id="ARBA00022676"/>
    </source>
</evidence>
<name>A0AAV1SNX9_9ROSI</name>
<protein>
    <recommendedName>
        <fullName evidence="6">Exostosin GT47 domain-containing protein</fullName>
    </recommendedName>
</protein>
<dbReference type="InterPro" id="IPR004263">
    <property type="entry name" value="Exostosin"/>
</dbReference>
<evidence type="ECO:0000313" key="7">
    <source>
        <dbReference type="EMBL" id="CAK7355282.1"/>
    </source>
</evidence>
<comment type="similarity">
    <text evidence="2">Belongs to the glycosyltransferase 47 family.</text>
</comment>
<evidence type="ECO:0000256" key="2">
    <source>
        <dbReference type="ARBA" id="ARBA00010271"/>
    </source>
</evidence>
<evidence type="ECO:0000259" key="6">
    <source>
        <dbReference type="Pfam" id="PF03016"/>
    </source>
</evidence>
<evidence type="ECO:0000256" key="5">
    <source>
        <dbReference type="ARBA" id="ARBA00023034"/>
    </source>
</evidence>
<comment type="subcellular location">
    <subcellularLocation>
        <location evidence="1">Golgi apparatus membrane</location>
        <topology evidence="1">Single-pass type II membrane protein</topology>
    </subcellularLocation>
</comment>
<comment type="caution">
    <text evidence="7">The sequence shown here is derived from an EMBL/GenBank/DDBJ whole genome shotgun (WGS) entry which is preliminary data.</text>
</comment>
<evidence type="ECO:0000256" key="4">
    <source>
        <dbReference type="ARBA" id="ARBA00022968"/>
    </source>
</evidence>
<keyword evidence="8" id="KW-1185">Reference proteome</keyword>
<dbReference type="GO" id="GO:0016757">
    <property type="term" value="F:glycosyltransferase activity"/>
    <property type="evidence" value="ECO:0007669"/>
    <property type="project" value="UniProtKB-KW"/>
</dbReference>
<dbReference type="PANTHER" id="PTHR11062">
    <property type="entry name" value="EXOSTOSIN HEPARAN SULFATE GLYCOSYLTRANSFERASE -RELATED"/>
    <property type="match status" value="1"/>
</dbReference>
<keyword evidence="3" id="KW-0808">Transferase</keyword>
<evidence type="ECO:0000256" key="1">
    <source>
        <dbReference type="ARBA" id="ARBA00004323"/>
    </source>
</evidence>
<keyword evidence="5" id="KW-0333">Golgi apparatus</keyword>
<dbReference type="EMBL" id="CAWUPB010001195">
    <property type="protein sequence ID" value="CAK7355282.1"/>
    <property type="molecule type" value="Genomic_DNA"/>
</dbReference>
<gene>
    <name evidence="7" type="ORF">DCAF_LOCUS25587</name>
</gene>
<reference evidence="7 8" key="1">
    <citation type="submission" date="2024-01" db="EMBL/GenBank/DDBJ databases">
        <authorList>
            <person name="Waweru B."/>
        </authorList>
    </citation>
    <scope>NUCLEOTIDE SEQUENCE [LARGE SCALE GENOMIC DNA]</scope>
</reference>
<dbReference type="InterPro" id="IPR040911">
    <property type="entry name" value="Exostosin_GT47"/>
</dbReference>
<feature type="domain" description="Exostosin GT47" evidence="6">
    <location>
        <begin position="4"/>
        <end position="97"/>
    </location>
</feature>
<keyword evidence="4" id="KW-0735">Signal-anchor</keyword>
<proteinExistence type="inferred from homology"/>
<organism evidence="7 8">
    <name type="scientific">Dovyalis caffra</name>
    <dbReference type="NCBI Taxonomy" id="77055"/>
    <lineage>
        <taxon>Eukaryota</taxon>
        <taxon>Viridiplantae</taxon>
        <taxon>Streptophyta</taxon>
        <taxon>Embryophyta</taxon>
        <taxon>Tracheophyta</taxon>
        <taxon>Spermatophyta</taxon>
        <taxon>Magnoliopsida</taxon>
        <taxon>eudicotyledons</taxon>
        <taxon>Gunneridae</taxon>
        <taxon>Pentapetalae</taxon>
        <taxon>rosids</taxon>
        <taxon>fabids</taxon>
        <taxon>Malpighiales</taxon>
        <taxon>Salicaceae</taxon>
        <taxon>Flacourtieae</taxon>
        <taxon>Dovyalis</taxon>
    </lineage>
</organism>
<dbReference type="AlphaFoldDB" id="A0AAV1SNX9"/>
<accession>A0AAV1SNX9</accession>
<evidence type="ECO:0000313" key="8">
    <source>
        <dbReference type="Proteomes" id="UP001314170"/>
    </source>
</evidence>
<dbReference type="GO" id="GO:0000139">
    <property type="term" value="C:Golgi membrane"/>
    <property type="evidence" value="ECO:0007669"/>
    <property type="project" value="UniProtKB-SubCell"/>
</dbReference>
<keyword evidence="3" id="KW-0328">Glycosyltransferase</keyword>